<reference evidence="2" key="1">
    <citation type="journal article" date="2020" name="mSystems">
        <title>Genome- and Community-Level Interaction Insights into Carbon Utilization and Element Cycling Functions of Hydrothermarchaeota in Hydrothermal Sediment.</title>
        <authorList>
            <person name="Zhou Z."/>
            <person name="Liu Y."/>
            <person name="Xu W."/>
            <person name="Pan J."/>
            <person name="Luo Z.H."/>
            <person name="Li M."/>
        </authorList>
    </citation>
    <scope>NUCLEOTIDE SEQUENCE [LARGE SCALE GENOMIC DNA]</scope>
    <source>
        <strain evidence="2">HyVt-493</strain>
    </source>
</reference>
<keyword evidence="1" id="KW-0812">Transmembrane</keyword>
<protein>
    <submittedName>
        <fullName evidence="2">Uncharacterized protein</fullName>
    </submittedName>
</protein>
<comment type="caution">
    <text evidence="2">The sequence shown here is derived from an EMBL/GenBank/DDBJ whole genome shotgun (WGS) entry which is preliminary data.</text>
</comment>
<feature type="transmembrane region" description="Helical" evidence="1">
    <location>
        <begin position="69"/>
        <end position="86"/>
    </location>
</feature>
<dbReference type="AlphaFoldDB" id="A0A7V2WUF2"/>
<accession>A0A7V2WUF2</accession>
<name>A0A7V2WUF2_LEUMU</name>
<feature type="transmembrane region" description="Helical" evidence="1">
    <location>
        <begin position="43"/>
        <end position="60"/>
    </location>
</feature>
<feature type="transmembrane region" description="Helical" evidence="1">
    <location>
        <begin position="12"/>
        <end position="31"/>
    </location>
</feature>
<keyword evidence="1" id="KW-0472">Membrane</keyword>
<dbReference type="EMBL" id="DRMS01000178">
    <property type="protein sequence ID" value="HFC92061.1"/>
    <property type="molecule type" value="Genomic_DNA"/>
</dbReference>
<gene>
    <name evidence="2" type="ORF">ENJ51_04535</name>
</gene>
<proteinExistence type="predicted"/>
<organism evidence="2">
    <name type="scientific">Leucothrix mucor</name>
    <dbReference type="NCBI Taxonomy" id="45248"/>
    <lineage>
        <taxon>Bacteria</taxon>
        <taxon>Pseudomonadati</taxon>
        <taxon>Pseudomonadota</taxon>
        <taxon>Gammaproteobacteria</taxon>
        <taxon>Thiotrichales</taxon>
        <taxon>Thiotrichaceae</taxon>
        <taxon>Leucothrix</taxon>
    </lineage>
</organism>
<dbReference type="Proteomes" id="UP000885750">
    <property type="component" value="Unassembled WGS sequence"/>
</dbReference>
<evidence type="ECO:0000256" key="1">
    <source>
        <dbReference type="SAM" id="Phobius"/>
    </source>
</evidence>
<keyword evidence="1" id="KW-1133">Transmembrane helix</keyword>
<evidence type="ECO:0000313" key="2">
    <source>
        <dbReference type="EMBL" id="HFC92061.1"/>
    </source>
</evidence>
<sequence>MKLPTQQQQLTIITLALRGAVWLVWILFIALDGIGNSKTLLAAMYWLPWVGIGLFFAWCLDGFIRDDKALHVFLLVFPFYVVANFVQV</sequence>